<comment type="caution">
    <text evidence="2">The sequence shown here is derived from an EMBL/GenBank/DDBJ whole genome shotgun (WGS) entry which is preliminary data.</text>
</comment>
<keyword evidence="1" id="KW-1133">Transmembrane helix</keyword>
<gene>
    <name evidence="2" type="ORF">EIKCOROL_00873</name>
</gene>
<dbReference type="EMBL" id="ACEA01000017">
    <property type="protein sequence ID" value="EEG24240.1"/>
    <property type="molecule type" value="Genomic_DNA"/>
</dbReference>
<evidence type="ECO:0000313" key="3">
    <source>
        <dbReference type="Proteomes" id="UP000005837"/>
    </source>
</evidence>
<dbReference type="AlphaFoldDB" id="C0DU42"/>
<sequence length="42" mass="4992">MDNFIFQVWQTNLTFAAALVRLAVLLYCLRLTALYRKPIWFA</sequence>
<accession>C0DU42</accession>
<dbReference type="HOGENOM" id="CLU_3250802_0_0_4"/>
<protein>
    <submittedName>
        <fullName evidence="2">Uncharacterized protein</fullName>
    </submittedName>
</protein>
<evidence type="ECO:0000313" key="2">
    <source>
        <dbReference type="EMBL" id="EEG24240.1"/>
    </source>
</evidence>
<keyword evidence="1" id="KW-0472">Membrane</keyword>
<name>C0DU42_EIKCO</name>
<feature type="transmembrane region" description="Helical" evidence="1">
    <location>
        <begin position="12"/>
        <end position="29"/>
    </location>
</feature>
<keyword evidence="1" id="KW-0812">Transmembrane</keyword>
<evidence type="ECO:0000256" key="1">
    <source>
        <dbReference type="SAM" id="Phobius"/>
    </source>
</evidence>
<dbReference type="Proteomes" id="UP000005837">
    <property type="component" value="Unassembled WGS sequence"/>
</dbReference>
<organism evidence="2 3">
    <name type="scientific">Eikenella corrodens ATCC 23834</name>
    <dbReference type="NCBI Taxonomy" id="546274"/>
    <lineage>
        <taxon>Bacteria</taxon>
        <taxon>Pseudomonadati</taxon>
        <taxon>Pseudomonadota</taxon>
        <taxon>Betaproteobacteria</taxon>
        <taxon>Neisseriales</taxon>
        <taxon>Neisseriaceae</taxon>
        <taxon>Eikenella</taxon>
    </lineage>
</organism>
<reference evidence="2 3" key="1">
    <citation type="submission" date="2009-01" db="EMBL/GenBank/DDBJ databases">
        <authorList>
            <person name="Fulton L."/>
            <person name="Clifton S."/>
            <person name="Chinwalla A.T."/>
            <person name="Mitreva M."/>
            <person name="Sodergren E."/>
            <person name="Weinstock G."/>
            <person name="Clifton S."/>
            <person name="Dooling D.J."/>
            <person name="Fulton B."/>
            <person name="Minx P."/>
            <person name="Pepin K.H."/>
            <person name="Johnson M."/>
            <person name="Bhonagiri V."/>
            <person name="Nash W.E."/>
            <person name="Mardis E.R."/>
            <person name="Wilson R.K."/>
        </authorList>
    </citation>
    <scope>NUCLEOTIDE SEQUENCE [LARGE SCALE GENOMIC DNA]</scope>
    <source>
        <strain evidence="2 3">ATCC 23834</strain>
    </source>
</reference>
<proteinExistence type="predicted"/>